<dbReference type="PANTHER" id="PTHR36154">
    <property type="entry name" value="DNA-BINDING TRANSCRIPTIONAL ACTIVATOR ALPA"/>
    <property type="match status" value="1"/>
</dbReference>
<reference evidence="1 2" key="1">
    <citation type="submission" date="2018-01" db="EMBL/GenBank/DDBJ databases">
        <title>Saezia sanguinis gen. nov., sp. nov., in the order Burkholderiales isolated from human blood.</title>
        <authorList>
            <person name="Medina-Pascual M.J."/>
            <person name="Valdezate S."/>
            <person name="Monzon S."/>
            <person name="Cuesta I."/>
            <person name="Carrasco G."/>
            <person name="Villalon P."/>
            <person name="Saez-Nieto J.A."/>
        </authorList>
    </citation>
    <scope>NUCLEOTIDE SEQUENCE [LARGE SCALE GENOMIC DNA]</scope>
    <source>
        <strain evidence="1 2">CNM695-12</strain>
    </source>
</reference>
<accession>A0A433SD85</accession>
<organism evidence="1 2">
    <name type="scientific">Saezia sanguinis</name>
    <dbReference type="NCBI Taxonomy" id="1965230"/>
    <lineage>
        <taxon>Bacteria</taxon>
        <taxon>Pseudomonadati</taxon>
        <taxon>Pseudomonadota</taxon>
        <taxon>Betaproteobacteria</taxon>
        <taxon>Burkholderiales</taxon>
        <taxon>Saeziaceae</taxon>
        <taxon>Saezia</taxon>
    </lineage>
</organism>
<dbReference type="InterPro" id="IPR009061">
    <property type="entry name" value="DNA-bd_dom_put_sf"/>
</dbReference>
<keyword evidence="2" id="KW-1185">Reference proteome</keyword>
<dbReference type="SUPFAM" id="SSF46955">
    <property type="entry name" value="Putative DNA-binding domain"/>
    <property type="match status" value="1"/>
</dbReference>
<dbReference type="AlphaFoldDB" id="A0A433SD85"/>
<sequence length="70" mass="8471">MSNTKDFPVERRFLRISEVMRRVGYKRTQLYKMIREGRFPPNFQIGARAVAWDSKDIDQWMQEQKSQSCK</sequence>
<comment type="caution">
    <text evidence="1">The sequence shown here is derived from an EMBL/GenBank/DDBJ whole genome shotgun (WGS) entry which is preliminary data.</text>
</comment>
<dbReference type="RefSeq" id="WP_126979724.1">
    <property type="nucleotide sequence ID" value="NZ_PQSP01000003.1"/>
</dbReference>
<name>A0A433SD85_9BURK</name>
<dbReference type="EMBL" id="PQSP01000003">
    <property type="protein sequence ID" value="RUS66707.1"/>
    <property type="molecule type" value="Genomic_DNA"/>
</dbReference>
<evidence type="ECO:0000313" key="1">
    <source>
        <dbReference type="EMBL" id="RUS66707.1"/>
    </source>
</evidence>
<dbReference type="PANTHER" id="PTHR36154:SF1">
    <property type="entry name" value="DNA-BINDING TRANSCRIPTIONAL ACTIVATOR ALPA"/>
    <property type="match status" value="1"/>
</dbReference>
<dbReference type="InterPro" id="IPR052931">
    <property type="entry name" value="Prophage_regulatory_activator"/>
</dbReference>
<dbReference type="Gene3D" id="1.10.238.160">
    <property type="match status" value="1"/>
</dbReference>
<evidence type="ECO:0000313" key="2">
    <source>
        <dbReference type="Proteomes" id="UP000286947"/>
    </source>
</evidence>
<dbReference type="InterPro" id="IPR010260">
    <property type="entry name" value="AlpA"/>
</dbReference>
<dbReference type="Proteomes" id="UP000286947">
    <property type="component" value="Unassembled WGS sequence"/>
</dbReference>
<evidence type="ECO:0008006" key="3">
    <source>
        <dbReference type="Google" id="ProtNLM"/>
    </source>
</evidence>
<dbReference type="Pfam" id="PF05930">
    <property type="entry name" value="Phage_AlpA"/>
    <property type="match status" value="1"/>
</dbReference>
<gene>
    <name evidence="1" type="ORF">CUZ56_01497</name>
</gene>
<protein>
    <recommendedName>
        <fullName evidence="3">Prophage CP4-57 regulatory protein (AlpA)</fullName>
    </recommendedName>
</protein>
<proteinExistence type="predicted"/>
<dbReference type="OrthoDB" id="5398721at2"/>